<proteinExistence type="predicted"/>
<evidence type="ECO:0000259" key="1">
    <source>
        <dbReference type="Pfam" id="PF00535"/>
    </source>
</evidence>
<protein>
    <submittedName>
        <fullName evidence="2">Glycosyltransferase, GT2 family</fullName>
    </submittedName>
</protein>
<dbReference type="Proteomes" id="UP000094844">
    <property type="component" value="Unassembled WGS sequence"/>
</dbReference>
<organism evidence="2 3">
    <name type="scientific">Hafnia alvei</name>
    <dbReference type="NCBI Taxonomy" id="569"/>
    <lineage>
        <taxon>Bacteria</taxon>
        <taxon>Pseudomonadati</taxon>
        <taxon>Pseudomonadota</taxon>
        <taxon>Gammaproteobacteria</taxon>
        <taxon>Enterobacterales</taxon>
        <taxon>Hafniaceae</taxon>
        <taxon>Hafnia</taxon>
    </lineage>
</organism>
<evidence type="ECO:0000313" key="3">
    <source>
        <dbReference type="Proteomes" id="UP000094844"/>
    </source>
</evidence>
<keyword evidence="2" id="KW-0808">Transferase</keyword>
<dbReference type="Pfam" id="PF00535">
    <property type="entry name" value="Glycos_transf_2"/>
    <property type="match status" value="1"/>
</dbReference>
<name>A0A1C6Z5U4_HAFAL</name>
<feature type="domain" description="Glycosyltransferase 2-like" evidence="1">
    <location>
        <begin position="7"/>
        <end position="152"/>
    </location>
</feature>
<dbReference type="RefSeq" id="WP_072310112.1">
    <property type="nucleotide sequence ID" value="NZ_FMIQ01000072.1"/>
</dbReference>
<dbReference type="EMBL" id="FMIQ01000072">
    <property type="protein sequence ID" value="SCM54437.1"/>
    <property type="molecule type" value="Genomic_DNA"/>
</dbReference>
<evidence type="ECO:0000313" key="2">
    <source>
        <dbReference type="EMBL" id="SCM54437.1"/>
    </source>
</evidence>
<dbReference type="PANTHER" id="PTHR22916:SF3">
    <property type="entry name" value="UDP-GLCNAC:BETAGAL BETA-1,3-N-ACETYLGLUCOSAMINYLTRANSFERASE-LIKE PROTEIN 1"/>
    <property type="match status" value="1"/>
</dbReference>
<dbReference type="AlphaFoldDB" id="A0A1C6Z5U4"/>
<gene>
    <name evidence="2" type="ORF">BN1044_03940</name>
</gene>
<accession>A0A1C6Z5U4</accession>
<dbReference type="Gene3D" id="3.90.550.10">
    <property type="entry name" value="Spore Coat Polysaccharide Biosynthesis Protein SpsA, Chain A"/>
    <property type="match status" value="1"/>
</dbReference>
<dbReference type="InterPro" id="IPR001173">
    <property type="entry name" value="Glyco_trans_2-like"/>
</dbReference>
<dbReference type="GO" id="GO:0016758">
    <property type="term" value="F:hexosyltransferase activity"/>
    <property type="evidence" value="ECO:0007669"/>
    <property type="project" value="UniProtKB-ARBA"/>
</dbReference>
<dbReference type="SUPFAM" id="SSF53448">
    <property type="entry name" value="Nucleotide-diphospho-sugar transferases"/>
    <property type="match status" value="1"/>
</dbReference>
<dbReference type="OrthoDB" id="6813549at2"/>
<dbReference type="InterPro" id="IPR029044">
    <property type="entry name" value="Nucleotide-diphossugar_trans"/>
</dbReference>
<reference evidence="2 3" key="1">
    <citation type="submission" date="2016-09" db="EMBL/GenBank/DDBJ databases">
        <authorList>
            <person name="Capua I."/>
            <person name="De Benedictis P."/>
            <person name="Joannis T."/>
            <person name="Lombin L.H."/>
            <person name="Cattoli G."/>
        </authorList>
    </citation>
    <scope>NUCLEOTIDE SEQUENCE [LARGE SCALE GENOMIC DNA]</scope>
    <source>
        <strain evidence="2 3">GB001</strain>
    </source>
</reference>
<sequence>MEKELISVCVASYNSASTILETLESILAQTYGAEYIELLISDDASTDHTVSVVDEWIREHESKFKRLIFIKHKYNVGVTKNFNSLWKAASQRWVKSIAADDILTPACLKKNIDFMYENNIESVIFSKMQAFSCNADGTHHNLEVYPSTFQQNILQSDSKRLYNYLINAGGLAVTPSSFINRELLAKVGFADERFPMIEDYPLWIKIIESGQKFYFLNEITVKYRKGDSVSQSTSLLFNIRHFLQHLTIELMLTNKKISILNKIRKYIYTMAVLCVYVFFDAKPSILSRFIYRLGLLIKPYWLADRLSKK</sequence>
<dbReference type="PANTHER" id="PTHR22916">
    <property type="entry name" value="GLYCOSYLTRANSFERASE"/>
    <property type="match status" value="1"/>
</dbReference>